<dbReference type="Proteomes" id="UP000606786">
    <property type="component" value="Unassembled WGS sequence"/>
</dbReference>
<feature type="region of interest" description="Disordered" evidence="1">
    <location>
        <begin position="1"/>
        <end position="29"/>
    </location>
</feature>
<dbReference type="EMBL" id="CAJHJT010000023">
    <property type="protein sequence ID" value="CAD7002149.1"/>
    <property type="molecule type" value="Genomic_DNA"/>
</dbReference>
<organism evidence="2 3">
    <name type="scientific">Ceratitis capitata</name>
    <name type="common">Mediterranean fruit fly</name>
    <name type="synonym">Tephritis capitata</name>
    <dbReference type="NCBI Taxonomy" id="7213"/>
    <lineage>
        <taxon>Eukaryota</taxon>
        <taxon>Metazoa</taxon>
        <taxon>Ecdysozoa</taxon>
        <taxon>Arthropoda</taxon>
        <taxon>Hexapoda</taxon>
        <taxon>Insecta</taxon>
        <taxon>Pterygota</taxon>
        <taxon>Neoptera</taxon>
        <taxon>Endopterygota</taxon>
        <taxon>Diptera</taxon>
        <taxon>Brachycera</taxon>
        <taxon>Muscomorpha</taxon>
        <taxon>Tephritoidea</taxon>
        <taxon>Tephritidae</taxon>
        <taxon>Ceratitis</taxon>
        <taxon>Ceratitis</taxon>
    </lineage>
</organism>
<evidence type="ECO:0000313" key="3">
    <source>
        <dbReference type="Proteomes" id="UP000606786"/>
    </source>
</evidence>
<feature type="non-terminal residue" evidence="2">
    <location>
        <position position="51"/>
    </location>
</feature>
<accession>A0A811USL5</accession>
<proteinExistence type="predicted"/>
<name>A0A811USL5_CERCA</name>
<comment type="caution">
    <text evidence="2">The sequence shown here is derived from an EMBL/GenBank/DDBJ whole genome shotgun (WGS) entry which is preliminary data.</text>
</comment>
<protein>
    <submittedName>
        <fullName evidence="2">(Mediterranean fruit fly) hypothetical protein</fullName>
    </submittedName>
</protein>
<feature type="compositionally biased region" description="Basic residues" evidence="1">
    <location>
        <begin position="18"/>
        <end position="29"/>
    </location>
</feature>
<evidence type="ECO:0000313" key="2">
    <source>
        <dbReference type="EMBL" id="CAD7002149.1"/>
    </source>
</evidence>
<sequence length="51" mass="6141">MDLRSKDSAEKCTEMAKTQRRHRARHAHCEHRKTREIFAEVKEANHLIEVR</sequence>
<dbReference type="AlphaFoldDB" id="A0A811USL5"/>
<evidence type="ECO:0000256" key="1">
    <source>
        <dbReference type="SAM" id="MobiDB-lite"/>
    </source>
</evidence>
<keyword evidence="3" id="KW-1185">Reference proteome</keyword>
<reference evidence="2" key="1">
    <citation type="submission" date="2020-11" db="EMBL/GenBank/DDBJ databases">
        <authorList>
            <person name="Whitehead M."/>
        </authorList>
    </citation>
    <scope>NUCLEOTIDE SEQUENCE</scope>
    <source>
        <strain evidence="2">EGII</strain>
    </source>
</reference>
<feature type="compositionally biased region" description="Basic and acidic residues" evidence="1">
    <location>
        <begin position="1"/>
        <end position="14"/>
    </location>
</feature>
<gene>
    <name evidence="2" type="ORF">CCAP1982_LOCUS10637</name>
</gene>